<accession>A0A8D5JL14</accession>
<sequence length="84" mass="9289">MSEEVNAAKETVKSDGAWELLSSAEKVYVASGKKILEFDPASADREELLKKATGRTGNLRAPTLRKGNVFYVGYNEEMYSTLVK</sequence>
<name>A0A8D5JL14_9BACT</name>
<gene>
    <name evidence="1" type="ORF">DGMP_07900</name>
</gene>
<evidence type="ECO:0000313" key="1">
    <source>
        <dbReference type="EMBL" id="BCL60097.1"/>
    </source>
</evidence>
<dbReference type="AlphaFoldDB" id="A0A8D5JL14"/>
<organism evidence="1 2">
    <name type="scientific">Desulfomarina profundi</name>
    <dbReference type="NCBI Taxonomy" id="2772557"/>
    <lineage>
        <taxon>Bacteria</taxon>
        <taxon>Pseudomonadati</taxon>
        <taxon>Thermodesulfobacteriota</taxon>
        <taxon>Desulfobulbia</taxon>
        <taxon>Desulfobulbales</taxon>
        <taxon>Desulfobulbaceae</taxon>
        <taxon>Desulfomarina</taxon>
    </lineage>
</organism>
<keyword evidence="2" id="KW-1185">Reference proteome</keyword>
<proteinExistence type="predicted"/>
<dbReference type="EMBL" id="AP024086">
    <property type="protein sequence ID" value="BCL60097.1"/>
    <property type="molecule type" value="Genomic_DNA"/>
</dbReference>
<evidence type="ECO:0000313" key="2">
    <source>
        <dbReference type="Proteomes" id="UP000826725"/>
    </source>
</evidence>
<dbReference type="Proteomes" id="UP000826725">
    <property type="component" value="Chromosome"/>
</dbReference>
<reference evidence="1" key="1">
    <citation type="submission" date="2020-09" db="EMBL/GenBank/DDBJ databases">
        <title>Desulfogranum mesoprofundum gen. nov., sp. nov., a novel mesophilic, sulfate-reducing chemolithoautotroph isolated from a deep-sea hydrothermal vent chimney in the Suiyo Seamount.</title>
        <authorList>
            <person name="Hashimoto Y."/>
            <person name="Nakagawa S."/>
        </authorList>
    </citation>
    <scope>NUCLEOTIDE SEQUENCE</scope>
    <source>
        <strain evidence="1">KT2</strain>
    </source>
</reference>
<protein>
    <submittedName>
        <fullName evidence="1">Uncharacterized protein</fullName>
    </submittedName>
</protein>
<dbReference type="KEGG" id="dbk:DGMP_07900"/>